<comment type="caution">
    <text evidence="2">The sequence shown here is derived from an EMBL/GenBank/DDBJ whole genome shotgun (WGS) entry which is preliminary data.</text>
</comment>
<protein>
    <recommendedName>
        <fullName evidence="4">Phage tail tape measure protein</fullName>
    </recommendedName>
</protein>
<dbReference type="EMBL" id="JBHSLI010000001">
    <property type="protein sequence ID" value="MFC5291407.1"/>
    <property type="molecule type" value="Genomic_DNA"/>
</dbReference>
<accession>A0ABW0EWF0</accession>
<evidence type="ECO:0000256" key="1">
    <source>
        <dbReference type="SAM" id="MobiDB-lite"/>
    </source>
</evidence>
<proteinExistence type="predicted"/>
<dbReference type="Proteomes" id="UP001595976">
    <property type="component" value="Unassembled WGS sequence"/>
</dbReference>
<keyword evidence="3" id="KW-1185">Reference proteome</keyword>
<feature type="region of interest" description="Disordered" evidence="1">
    <location>
        <begin position="95"/>
        <end position="151"/>
    </location>
</feature>
<evidence type="ECO:0008006" key="4">
    <source>
        <dbReference type="Google" id="ProtNLM"/>
    </source>
</evidence>
<evidence type="ECO:0000313" key="2">
    <source>
        <dbReference type="EMBL" id="MFC5291407.1"/>
    </source>
</evidence>
<sequence>MPLLEGGSAALDQLAKNARDAGAALSDDVIAKSKAFDDAWNGAWNSFITAAKSATVSAATALGDLIKQADDFQKRMNTARQAGAALGQQIATMAAGGQPTTAPTPPSRPDGTPTTAPLPPSRPGRGYIGSDATRIPSKTSGGGGGGKSEEEQRYDQVQNYIEALEKVNRVLEAEKNTLGKSKAERAAAIELARIGTVTDDDQKKKIEDIVKANETLRESIEKVKRAQKDANEAAKFFGDAVTDSLEDLILNGDKATDVMKNLVKQLAKAALQAALMGSGPLAGIFGTSGSNGAAGGIFGALFKGFSGGGGTGGLYASGGYTGPGGKNEPAGVVHKGEYVFTKAQVQKMGLGNLEALSRGYASGGYVGPPSVPTGLGAGGGKPVVNVAVHNEAGAAVTTSQGPNGDIQVYVKAMQAMMADDLVRGRGPLSAAIGARQGNRQLRG</sequence>
<dbReference type="RefSeq" id="WP_260349420.1">
    <property type="nucleotide sequence ID" value="NZ_JAOAOS010000015.1"/>
</dbReference>
<name>A0ABW0EWF0_9HYPH</name>
<organism evidence="2 3">
    <name type="scientific">Bosea minatitlanensis</name>
    <dbReference type="NCBI Taxonomy" id="128782"/>
    <lineage>
        <taxon>Bacteria</taxon>
        <taxon>Pseudomonadati</taxon>
        <taxon>Pseudomonadota</taxon>
        <taxon>Alphaproteobacteria</taxon>
        <taxon>Hyphomicrobiales</taxon>
        <taxon>Boseaceae</taxon>
        <taxon>Bosea</taxon>
    </lineage>
</organism>
<reference evidence="3" key="1">
    <citation type="journal article" date="2019" name="Int. J. Syst. Evol. Microbiol.">
        <title>The Global Catalogue of Microorganisms (GCM) 10K type strain sequencing project: providing services to taxonomists for standard genome sequencing and annotation.</title>
        <authorList>
            <consortium name="The Broad Institute Genomics Platform"/>
            <consortium name="The Broad Institute Genome Sequencing Center for Infectious Disease"/>
            <person name="Wu L."/>
            <person name="Ma J."/>
        </authorList>
    </citation>
    <scope>NUCLEOTIDE SEQUENCE [LARGE SCALE GENOMIC DNA]</scope>
    <source>
        <strain evidence="3">CGMCC 1.15643</strain>
    </source>
</reference>
<evidence type="ECO:0000313" key="3">
    <source>
        <dbReference type="Proteomes" id="UP001595976"/>
    </source>
</evidence>
<gene>
    <name evidence="2" type="ORF">ACFPK2_00205</name>
</gene>